<accession>A0A2U1P8S7</accession>
<dbReference type="PANTHER" id="PTHR34145:SF28">
    <property type="entry name" value="F-BOX DOMAIN-CONTAINING PROTEIN"/>
    <property type="match status" value="1"/>
</dbReference>
<feature type="domain" description="F-box" evidence="1">
    <location>
        <begin position="12"/>
        <end position="53"/>
    </location>
</feature>
<evidence type="ECO:0000313" key="3">
    <source>
        <dbReference type="EMBL" id="PWA82137.1"/>
    </source>
</evidence>
<dbReference type="Gene3D" id="1.20.1280.50">
    <property type="match status" value="1"/>
</dbReference>
<dbReference type="InterPro" id="IPR053772">
    <property type="entry name" value="At1g61320/At1g61330-like"/>
</dbReference>
<proteinExistence type="predicted"/>
<dbReference type="EMBL" id="PKPP01001507">
    <property type="protein sequence ID" value="PWA82137.1"/>
    <property type="molecule type" value="Genomic_DNA"/>
</dbReference>
<dbReference type="OrthoDB" id="612216at2759"/>
<evidence type="ECO:0000259" key="2">
    <source>
        <dbReference type="Pfam" id="PF24758"/>
    </source>
</evidence>
<dbReference type="AlphaFoldDB" id="A0A2U1P8S7"/>
<organism evidence="3 4">
    <name type="scientific">Artemisia annua</name>
    <name type="common">Sweet wormwood</name>
    <dbReference type="NCBI Taxonomy" id="35608"/>
    <lineage>
        <taxon>Eukaryota</taxon>
        <taxon>Viridiplantae</taxon>
        <taxon>Streptophyta</taxon>
        <taxon>Embryophyta</taxon>
        <taxon>Tracheophyta</taxon>
        <taxon>Spermatophyta</taxon>
        <taxon>Magnoliopsida</taxon>
        <taxon>eudicotyledons</taxon>
        <taxon>Gunneridae</taxon>
        <taxon>Pentapetalae</taxon>
        <taxon>asterids</taxon>
        <taxon>campanulids</taxon>
        <taxon>Asterales</taxon>
        <taxon>Asteraceae</taxon>
        <taxon>Asteroideae</taxon>
        <taxon>Anthemideae</taxon>
        <taxon>Artemisiinae</taxon>
        <taxon>Artemisia</taxon>
    </lineage>
</organism>
<dbReference type="Proteomes" id="UP000245207">
    <property type="component" value="Unassembled WGS sequence"/>
</dbReference>
<gene>
    <name evidence="3" type="ORF">CTI12_AA177620</name>
</gene>
<protein>
    <submittedName>
        <fullName evidence="3">F-box domain, Leucine-rich repeat domain, L domain-like protein</fullName>
    </submittedName>
</protein>
<dbReference type="InterPro" id="IPR055411">
    <property type="entry name" value="LRR_FXL15/At3g58940/PEG3-like"/>
</dbReference>
<name>A0A2U1P8S7_ARTAN</name>
<sequence>MKKNTKDTTDRISMLPDFIVHHILSYLREDTKSLVRMSVLSKEWFSLTASFPLLYFHLEAWYIFIPSEYTCEYLREAFYRYVEYTVSRFCDQNISAHTLDIYAEFESLEQIELFGRCLELVIEKGLQVFVIKTESRDKNLPMFRLPNTLLSASSLTSLTLCKCELPSSLMVGVVKFKSLKLLSLTKLPIKEGEIEYLTKSCPLIEEIYLKSCYGFKTFCVNRHHNLLKVEICCESRLERIDVDAPNLSYFRVDNKTDEAPSMSLGSCKKLTTFCYSGSPLKRINDFLSNFPFIENLFLDLPPHVNNLKLSNHSLRKIQLHSHCDLEEIDLNTPSLLLFKYYDRSYDANFGLLSRKHSSMSCMQCATQDSLDILWCQKFRQFLEKNSIFKVLKLVICLVFPQKPIDVKELKLMQLPPYELEDVELIYKYSIFLQKELKLLQSPPYKLEDLELIYKYTSSIYVASVDAVLWCCRPRSLTLNLYFYPDTSHVAKYTYEKLLQQEDEGQTNIKFVLISSSKGEQHFSDLISLLKELSLGHSRCKITFIKEKGSRLIKYANREISSSVGLRNVSVMSEVQKVTSTTRELDLVFSVLEESVATSSKNLIL</sequence>
<evidence type="ECO:0000313" key="4">
    <source>
        <dbReference type="Proteomes" id="UP000245207"/>
    </source>
</evidence>
<dbReference type="Gene3D" id="3.80.10.10">
    <property type="entry name" value="Ribonuclease Inhibitor"/>
    <property type="match status" value="1"/>
</dbReference>
<dbReference type="Pfam" id="PF24758">
    <property type="entry name" value="LRR_At5g56370"/>
    <property type="match status" value="1"/>
</dbReference>
<comment type="caution">
    <text evidence="3">The sequence shown here is derived from an EMBL/GenBank/DDBJ whole genome shotgun (WGS) entry which is preliminary data.</text>
</comment>
<evidence type="ECO:0000259" key="1">
    <source>
        <dbReference type="Pfam" id="PF00646"/>
    </source>
</evidence>
<feature type="domain" description="F-box/LRR-repeat protein 15/At3g58940/PEG3-like LRR" evidence="2">
    <location>
        <begin position="116"/>
        <end position="276"/>
    </location>
</feature>
<dbReference type="InterPro" id="IPR001810">
    <property type="entry name" value="F-box_dom"/>
</dbReference>
<dbReference type="SUPFAM" id="SSF81383">
    <property type="entry name" value="F-box domain"/>
    <property type="match status" value="1"/>
</dbReference>
<dbReference type="PANTHER" id="PTHR34145">
    <property type="entry name" value="OS02G0105600 PROTEIN"/>
    <property type="match status" value="1"/>
</dbReference>
<dbReference type="InterPro" id="IPR036047">
    <property type="entry name" value="F-box-like_dom_sf"/>
</dbReference>
<keyword evidence="4" id="KW-1185">Reference proteome</keyword>
<dbReference type="Pfam" id="PF00646">
    <property type="entry name" value="F-box"/>
    <property type="match status" value="1"/>
</dbReference>
<dbReference type="InterPro" id="IPR032675">
    <property type="entry name" value="LRR_dom_sf"/>
</dbReference>
<reference evidence="3 4" key="1">
    <citation type="journal article" date="2018" name="Mol. Plant">
        <title>The genome of Artemisia annua provides insight into the evolution of Asteraceae family and artemisinin biosynthesis.</title>
        <authorList>
            <person name="Shen Q."/>
            <person name="Zhang L."/>
            <person name="Liao Z."/>
            <person name="Wang S."/>
            <person name="Yan T."/>
            <person name="Shi P."/>
            <person name="Liu M."/>
            <person name="Fu X."/>
            <person name="Pan Q."/>
            <person name="Wang Y."/>
            <person name="Lv Z."/>
            <person name="Lu X."/>
            <person name="Zhang F."/>
            <person name="Jiang W."/>
            <person name="Ma Y."/>
            <person name="Chen M."/>
            <person name="Hao X."/>
            <person name="Li L."/>
            <person name="Tang Y."/>
            <person name="Lv G."/>
            <person name="Zhou Y."/>
            <person name="Sun X."/>
            <person name="Brodelius P.E."/>
            <person name="Rose J.K.C."/>
            <person name="Tang K."/>
        </authorList>
    </citation>
    <scope>NUCLEOTIDE SEQUENCE [LARGE SCALE GENOMIC DNA]</scope>
    <source>
        <strain evidence="4">cv. Huhao1</strain>
        <tissue evidence="3">Leaf</tissue>
    </source>
</reference>
<dbReference type="SUPFAM" id="SSF52047">
    <property type="entry name" value="RNI-like"/>
    <property type="match status" value="1"/>
</dbReference>